<keyword evidence="9" id="KW-1185">Reference proteome</keyword>
<dbReference type="EMBL" id="UGTF01000002">
    <property type="protein sequence ID" value="SUB89961.1"/>
    <property type="molecule type" value="Genomic_DNA"/>
</dbReference>
<evidence type="ECO:0000313" key="8">
    <source>
        <dbReference type="EMBL" id="SUB89961.1"/>
    </source>
</evidence>
<evidence type="ECO:0000313" key="10">
    <source>
        <dbReference type="Proteomes" id="UP000254156"/>
    </source>
</evidence>
<dbReference type="Gene3D" id="3.30.70.1730">
    <property type="match status" value="1"/>
</dbReference>
<dbReference type="STRING" id="28115.HQ47_05670"/>
<evidence type="ECO:0000313" key="7">
    <source>
        <dbReference type="EMBL" id="KGN74156.1"/>
    </source>
</evidence>
<evidence type="ECO:0000256" key="3">
    <source>
        <dbReference type="ARBA" id="ARBA00022980"/>
    </source>
</evidence>
<dbReference type="InterPro" id="IPR001790">
    <property type="entry name" value="Ribosomal_uL10"/>
</dbReference>
<reference evidence="8 10" key="2">
    <citation type="submission" date="2018-06" db="EMBL/GenBank/DDBJ databases">
        <authorList>
            <consortium name="Pathogen Informatics"/>
            <person name="Doyle S."/>
        </authorList>
    </citation>
    <scope>NUCLEOTIDE SEQUENCE [LARGE SCALE GENOMIC DNA]</scope>
    <source>
        <strain evidence="8 10">NCTC11632</strain>
    </source>
</reference>
<dbReference type="OrthoDB" id="1523686at2"/>
<evidence type="ECO:0000256" key="5">
    <source>
        <dbReference type="ARBA" id="ARBA00035202"/>
    </source>
</evidence>
<dbReference type="EMBL" id="JRFA01000015">
    <property type="protein sequence ID" value="KGN74156.1"/>
    <property type="molecule type" value="Genomic_DNA"/>
</dbReference>
<dbReference type="GO" id="GO:1990904">
    <property type="term" value="C:ribonucleoprotein complex"/>
    <property type="evidence" value="ECO:0007669"/>
    <property type="project" value="UniProtKB-KW"/>
</dbReference>
<dbReference type="InterPro" id="IPR043141">
    <property type="entry name" value="Ribosomal_uL10-like_sf"/>
</dbReference>
<sequence length="174" mass="19209">MRKEDKSTVLEVLQGYIQQYPHFYLTDIEGLNAEKTTALRRQCNKSGVKLVVVKNTLMRAALSASDVDFAELYGSLKGNTAVMFSESANAPAKLIKEFTKDTKGEGKPYLKAAYAQEGIYVGREHLDYLIAIKSKEELIGDVIALLQSPAKNVISSLQSVGQTIHGVLKTLEER</sequence>
<dbReference type="NCBIfam" id="NF000955">
    <property type="entry name" value="PRK00099.1-1"/>
    <property type="match status" value="1"/>
</dbReference>
<comment type="subunit">
    <text evidence="6">Part of the ribosomal stalk of the 50S ribosomal subunit. The N-terminus interacts with L11 and the large rRNA to form the base of the stalk. The C-terminus forms an elongated spine to which L12 dimers bind in a sequential fashion forming a multimeric L10(L12)X complex.</text>
</comment>
<dbReference type="SUPFAM" id="SSF160369">
    <property type="entry name" value="Ribosomal protein L10-like"/>
    <property type="match status" value="1"/>
</dbReference>
<dbReference type="CDD" id="cd05797">
    <property type="entry name" value="Ribosomal_L10"/>
    <property type="match status" value="1"/>
</dbReference>
<dbReference type="Proteomes" id="UP000254156">
    <property type="component" value="Unassembled WGS sequence"/>
</dbReference>
<gene>
    <name evidence="6 8" type="primary">rplJ</name>
    <name evidence="7" type="ORF">HQ47_05670</name>
    <name evidence="8" type="ORF">NCTC11632_02092</name>
</gene>
<dbReference type="InterPro" id="IPR047865">
    <property type="entry name" value="Ribosomal_uL10_bac_type"/>
</dbReference>
<organism evidence="7 9">
    <name type="scientific">Porphyromonas macacae</name>
    <dbReference type="NCBI Taxonomy" id="28115"/>
    <lineage>
        <taxon>Bacteria</taxon>
        <taxon>Pseudomonadati</taxon>
        <taxon>Bacteroidota</taxon>
        <taxon>Bacteroidia</taxon>
        <taxon>Bacteroidales</taxon>
        <taxon>Porphyromonadaceae</taxon>
        <taxon>Porphyromonas</taxon>
    </lineage>
</organism>
<dbReference type="Pfam" id="PF00466">
    <property type="entry name" value="Ribosomal_L10"/>
    <property type="match status" value="1"/>
</dbReference>
<keyword evidence="4 6" id="KW-0687">Ribonucleoprotein</keyword>
<dbReference type="PANTHER" id="PTHR11560">
    <property type="entry name" value="39S RIBOSOMAL PROTEIN L10, MITOCHONDRIAL"/>
    <property type="match status" value="1"/>
</dbReference>
<accession>A0A0A2E5J9</accession>
<evidence type="ECO:0000256" key="6">
    <source>
        <dbReference type="HAMAP-Rule" id="MF_00362"/>
    </source>
</evidence>
<dbReference type="RefSeq" id="WP_025003473.1">
    <property type="nucleotide sequence ID" value="NZ_JASBZX010000003.1"/>
</dbReference>
<dbReference type="InterPro" id="IPR022973">
    <property type="entry name" value="Ribosomal_uL10_bac"/>
</dbReference>
<dbReference type="GO" id="GO:0006412">
    <property type="term" value="P:translation"/>
    <property type="evidence" value="ECO:0007669"/>
    <property type="project" value="UniProtKB-UniRule"/>
</dbReference>
<dbReference type="GO" id="GO:0005840">
    <property type="term" value="C:ribosome"/>
    <property type="evidence" value="ECO:0007669"/>
    <property type="project" value="UniProtKB-KW"/>
</dbReference>
<protein>
    <recommendedName>
        <fullName evidence="5 6">Large ribosomal subunit protein uL10</fullName>
    </recommendedName>
</protein>
<keyword evidence="6" id="KW-0699">rRNA-binding</keyword>
<dbReference type="eggNOG" id="COG0244">
    <property type="taxonomic scope" value="Bacteria"/>
</dbReference>
<evidence type="ECO:0000256" key="2">
    <source>
        <dbReference type="ARBA" id="ARBA00008889"/>
    </source>
</evidence>
<dbReference type="GO" id="GO:0070180">
    <property type="term" value="F:large ribosomal subunit rRNA binding"/>
    <property type="evidence" value="ECO:0007669"/>
    <property type="project" value="UniProtKB-UniRule"/>
</dbReference>
<evidence type="ECO:0000256" key="4">
    <source>
        <dbReference type="ARBA" id="ARBA00023274"/>
    </source>
</evidence>
<reference evidence="7 9" key="1">
    <citation type="submission" date="2014-09" db="EMBL/GenBank/DDBJ databases">
        <title>Draft Genome Sequence of Porphyromonas macacae COT-192_OH2859.</title>
        <authorList>
            <person name="Wallis C."/>
            <person name="Deusch O."/>
            <person name="O'Flynn C."/>
            <person name="Davis I."/>
            <person name="Horsfall A."/>
            <person name="Kirkwood N."/>
            <person name="Harris S."/>
            <person name="Eisen J.A."/>
            <person name="Coil D.A."/>
            <person name="Darling A.E."/>
            <person name="Jospin G."/>
            <person name="Alexiev A."/>
        </authorList>
    </citation>
    <scope>NUCLEOTIDE SEQUENCE [LARGE SCALE GENOMIC DNA]</scope>
    <source>
        <strain evidence="9">COT-192 OH2859</strain>
        <strain evidence="7">COT-192_OH2859</strain>
    </source>
</reference>
<name>A0A0A2E5J9_9PORP</name>
<proteinExistence type="inferred from homology"/>
<evidence type="ECO:0000313" key="9">
    <source>
        <dbReference type="Proteomes" id="UP000030103"/>
    </source>
</evidence>
<evidence type="ECO:0000256" key="1">
    <source>
        <dbReference type="ARBA" id="ARBA00002633"/>
    </source>
</evidence>
<dbReference type="Proteomes" id="UP000030103">
    <property type="component" value="Unassembled WGS sequence"/>
</dbReference>
<dbReference type="AlphaFoldDB" id="A0A0A2E5J9"/>
<comment type="similarity">
    <text evidence="2 6">Belongs to the universal ribosomal protein uL10 family.</text>
</comment>
<keyword evidence="3 6" id="KW-0689">Ribosomal protein</keyword>
<dbReference type="HAMAP" id="MF_00362">
    <property type="entry name" value="Ribosomal_uL10"/>
    <property type="match status" value="1"/>
</dbReference>
<keyword evidence="6" id="KW-0694">RNA-binding</keyword>
<comment type="function">
    <text evidence="1 6">Forms part of the ribosomal stalk, playing a central role in the interaction of the ribosome with GTP-bound translation factors.</text>
</comment>